<dbReference type="EMBL" id="DTGR01000137">
    <property type="protein sequence ID" value="HHS29752.1"/>
    <property type="molecule type" value="Genomic_DNA"/>
</dbReference>
<name>A0A7V6A3T3_9BACT</name>
<dbReference type="AlphaFoldDB" id="A0A7V6A3T3"/>
<protein>
    <submittedName>
        <fullName evidence="3">YggT family protein</fullName>
    </submittedName>
</protein>
<feature type="transmembrane region" description="Helical" evidence="2">
    <location>
        <begin position="14"/>
        <end position="35"/>
    </location>
</feature>
<proteinExistence type="inferred from homology"/>
<keyword evidence="2" id="KW-0472">Membrane</keyword>
<gene>
    <name evidence="3" type="ORF">ENV52_08640</name>
</gene>
<dbReference type="PANTHER" id="PTHR33219:SF14">
    <property type="entry name" value="PROTEIN COFACTOR ASSEMBLY OF COMPLEX C SUBUNIT B CCB3, CHLOROPLASTIC-RELATED"/>
    <property type="match status" value="1"/>
</dbReference>
<sequence length="104" mass="11710">MIALGYFLKAVAEVLYWALEIYLWLVVARALVSWVNPDPYNPIVRFLYNVTEPVLGTVRRRLPVVLGGLDLSPLVVLAAILFLKVFLVGTLQTYALRFIQGVYG</sequence>
<comment type="similarity">
    <text evidence="1">Belongs to the YggT family.</text>
</comment>
<feature type="transmembrane region" description="Helical" evidence="2">
    <location>
        <begin position="71"/>
        <end position="91"/>
    </location>
</feature>
<organism evidence="3">
    <name type="scientific">Desulfobacca acetoxidans</name>
    <dbReference type="NCBI Taxonomy" id="60893"/>
    <lineage>
        <taxon>Bacteria</taxon>
        <taxon>Pseudomonadati</taxon>
        <taxon>Thermodesulfobacteriota</taxon>
        <taxon>Desulfobaccia</taxon>
        <taxon>Desulfobaccales</taxon>
        <taxon>Desulfobaccaceae</taxon>
        <taxon>Desulfobacca</taxon>
    </lineage>
</organism>
<dbReference type="GO" id="GO:0016020">
    <property type="term" value="C:membrane"/>
    <property type="evidence" value="ECO:0007669"/>
    <property type="project" value="InterPro"/>
</dbReference>
<keyword evidence="2" id="KW-0812">Transmembrane</keyword>
<dbReference type="PANTHER" id="PTHR33219">
    <property type="entry name" value="YLMG HOMOLOG PROTEIN 2, CHLOROPLASTIC"/>
    <property type="match status" value="1"/>
</dbReference>
<reference evidence="3" key="1">
    <citation type="journal article" date="2020" name="mSystems">
        <title>Genome- and Community-Level Interaction Insights into Carbon Utilization and Element Cycling Functions of Hydrothermarchaeota in Hydrothermal Sediment.</title>
        <authorList>
            <person name="Zhou Z."/>
            <person name="Liu Y."/>
            <person name="Xu W."/>
            <person name="Pan J."/>
            <person name="Luo Z.H."/>
            <person name="Li M."/>
        </authorList>
    </citation>
    <scope>NUCLEOTIDE SEQUENCE [LARGE SCALE GENOMIC DNA]</scope>
    <source>
        <strain evidence="3">SpSt-767</strain>
    </source>
</reference>
<evidence type="ECO:0000256" key="2">
    <source>
        <dbReference type="SAM" id="Phobius"/>
    </source>
</evidence>
<comment type="caution">
    <text evidence="3">The sequence shown here is derived from an EMBL/GenBank/DDBJ whole genome shotgun (WGS) entry which is preliminary data.</text>
</comment>
<dbReference type="Pfam" id="PF02325">
    <property type="entry name" value="CCB3_YggT"/>
    <property type="match status" value="1"/>
</dbReference>
<keyword evidence="2" id="KW-1133">Transmembrane helix</keyword>
<evidence type="ECO:0000313" key="3">
    <source>
        <dbReference type="EMBL" id="HHS29752.1"/>
    </source>
</evidence>
<evidence type="ECO:0000256" key="1">
    <source>
        <dbReference type="ARBA" id="ARBA00010894"/>
    </source>
</evidence>
<accession>A0A7V6A3T3</accession>
<dbReference type="InterPro" id="IPR003425">
    <property type="entry name" value="CCB3/YggT"/>
</dbReference>